<name>A0ACC1CKH8_9NEOP</name>
<proteinExistence type="predicted"/>
<organism evidence="1 2">
    <name type="scientific">Dendrolimus kikuchii</name>
    <dbReference type="NCBI Taxonomy" id="765133"/>
    <lineage>
        <taxon>Eukaryota</taxon>
        <taxon>Metazoa</taxon>
        <taxon>Ecdysozoa</taxon>
        <taxon>Arthropoda</taxon>
        <taxon>Hexapoda</taxon>
        <taxon>Insecta</taxon>
        <taxon>Pterygota</taxon>
        <taxon>Neoptera</taxon>
        <taxon>Endopterygota</taxon>
        <taxon>Lepidoptera</taxon>
        <taxon>Glossata</taxon>
        <taxon>Ditrysia</taxon>
        <taxon>Bombycoidea</taxon>
        <taxon>Lasiocampidae</taxon>
        <taxon>Dendrolimus</taxon>
    </lineage>
</organism>
<keyword evidence="2" id="KW-1185">Reference proteome</keyword>
<dbReference type="Proteomes" id="UP000824533">
    <property type="component" value="Linkage Group LG22"/>
</dbReference>
<evidence type="ECO:0000313" key="1">
    <source>
        <dbReference type="EMBL" id="KAJ0172099.1"/>
    </source>
</evidence>
<comment type="caution">
    <text evidence="1">The sequence shown here is derived from an EMBL/GenBank/DDBJ whole genome shotgun (WGS) entry which is preliminary data.</text>
</comment>
<protein>
    <submittedName>
        <fullName evidence="1">Uncharacterized protein</fullName>
    </submittedName>
</protein>
<evidence type="ECO:0000313" key="2">
    <source>
        <dbReference type="Proteomes" id="UP000824533"/>
    </source>
</evidence>
<sequence length="326" mass="35183">MANSALCVLLVATISSAVQIDYVAPATSYIYRNDHTGPASLIQVGGHGYEQPHAFAAPLPLAQPKYTALEAYDLAPAPLPYIAAKPIAVEDAEEDDDSDESSEEYIDGGDAGFDHGSSFEKGAGSNYGEGHHAAHGEKGSKGYLSKGHHAKGESGHYGKEHNEGEYEEAEGEKKGHHDEAAAHGKHHASGESYKGGDHGHKKHFSKGEDISGYHKVFHKDEYKKDHDFYDVADKSGHFKKHGYENVHHDAEKGGHEKGGHHNSAFNKGGFGKAGFNAKGHIDDADHSHSAEEGFDSHYKHGEDYGKKGGSNHEKAYAYGDDDDDEK</sequence>
<gene>
    <name evidence="1" type="ORF">K1T71_012072</name>
</gene>
<dbReference type="EMBL" id="CM034408">
    <property type="protein sequence ID" value="KAJ0172099.1"/>
    <property type="molecule type" value="Genomic_DNA"/>
</dbReference>
<reference evidence="1 2" key="1">
    <citation type="journal article" date="2021" name="Front. Genet.">
        <title>Chromosome-Level Genome Assembly Reveals Significant Gene Expansion in the Toll and IMD Signaling Pathways of Dendrolimus kikuchii.</title>
        <authorList>
            <person name="Zhou J."/>
            <person name="Wu P."/>
            <person name="Xiong Z."/>
            <person name="Liu N."/>
            <person name="Zhao N."/>
            <person name="Ji M."/>
            <person name="Qiu Y."/>
            <person name="Yang B."/>
        </authorList>
    </citation>
    <scope>NUCLEOTIDE SEQUENCE [LARGE SCALE GENOMIC DNA]</scope>
    <source>
        <strain evidence="1">Ann1</strain>
    </source>
</reference>
<accession>A0ACC1CKH8</accession>